<dbReference type="Proteomes" id="UP000582231">
    <property type="component" value="Unassembled WGS sequence"/>
</dbReference>
<evidence type="ECO:0000313" key="1">
    <source>
        <dbReference type="EMBL" id="NYD29425.1"/>
    </source>
</evidence>
<gene>
    <name evidence="1" type="ORF">BJ958_000971</name>
</gene>
<sequence>MSLPEQPAPYRPSAPAENPWHWRLEDASGAEVRLSGADATEYADVAFPNQGDAESWIGETWSALADLGVTHVTLFEVDREVYGPMSLSA</sequence>
<comment type="caution">
    <text evidence="1">The sequence shown here is derived from an EMBL/GenBank/DDBJ whole genome shotgun (WGS) entry which is preliminary data.</text>
</comment>
<proteinExistence type="predicted"/>
<dbReference type="EMBL" id="JACCBF010000001">
    <property type="protein sequence ID" value="NYD29425.1"/>
    <property type="molecule type" value="Genomic_DNA"/>
</dbReference>
<reference evidence="1 2" key="1">
    <citation type="submission" date="2020-07" db="EMBL/GenBank/DDBJ databases">
        <title>Sequencing the genomes of 1000 actinobacteria strains.</title>
        <authorList>
            <person name="Klenk H.-P."/>
        </authorList>
    </citation>
    <scope>NUCLEOTIDE SEQUENCE [LARGE SCALE GENOMIC DNA]</scope>
    <source>
        <strain evidence="1 2">DSM 19082</strain>
    </source>
</reference>
<name>A0A852RDV1_9ACTN</name>
<dbReference type="AlphaFoldDB" id="A0A852RDV1"/>
<accession>A0A852RDV1</accession>
<dbReference type="RefSeq" id="WP_179724391.1">
    <property type="nucleotide sequence ID" value="NZ_BAABEF010000001.1"/>
</dbReference>
<organism evidence="1 2">
    <name type="scientific">Nocardioides kongjuensis</name>
    <dbReference type="NCBI Taxonomy" id="349522"/>
    <lineage>
        <taxon>Bacteria</taxon>
        <taxon>Bacillati</taxon>
        <taxon>Actinomycetota</taxon>
        <taxon>Actinomycetes</taxon>
        <taxon>Propionibacteriales</taxon>
        <taxon>Nocardioidaceae</taxon>
        <taxon>Nocardioides</taxon>
    </lineage>
</organism>
<evidence type="ECO:0000313" key="2">
    <source>
        <dbReference type="Proteomes" id="UP000582231"/>
    </source>
</evidence>
<protein>
    <submittedName>
        <fullName evidence="1">Uncharacterized protein</fullName>
    </submittedName>
</protein>
<keyword evidence="2" id="KW-1185">Reference proteome</keyword>